<accession>A0AA39ULK1</accession>
<feature type="region of interest" description="Disordered" evidence="1">
    <location>
        <begin position="366"/>
        <end position="395"/>
    </location>
</feature>
<feature type="transmembrane region" description="Helical" evidence="2">
    <location>
        <begin position="418"/>
        <end position="436"/>
    </location>
</feature>
<evidence type="ECO:0000256" key="2">
    <source>
        <dbReference type="SAM" id="Phobius"/>
    </source>
</evidence>
<dbReference type="EMBL" id="JAUEPU010000021">
    <property type="protein sequence ID" value="KAK0494352.1"/>
    <property type="molecule type" value="Genomic_DNA"/>
</dbReference>
<keyword evidence="2" id="KW-0812">Transmembrane</keyword>
<proteinExistence type="predicted"/>
<reference evidence="3" key="1">
    <citation type="submission" date="2023-06" db="EMBL/GenBank/DDBJ databases">
        <authorList>
            <consortium name="Lawrence Berkeley National Laboratory"/>
            <person name="Ahrendt S."/>
            <person name="Sahu N."/>
            <person name="Indic B."/>
            <person name="Wong-Bajracharya J."/>
            <person name="Merenyi Z."/>
            <person name="Ke H.-M."/>
            <person name="Monk M."/>
            <person name="Kocsube S."/>
            <person name="Drula E."/>
            <person name="Lipzen A."/>
            <person name="Balint B."/>
            <person name="Henrissat B."/>
            <person name="Andreopoulos B."/>
            <person name="Martin F.M."/>
            <person name="Harder C.B."/>
            <person name="Rigling D."/>
            <person name="Ford K.L."/>
            <person name="Foster G.D."/>
            <person name="Pangilinan J."/>
            <person name="Papanicolaou A."/>
            <person name="Barry K."/>
            <person name="LaButti K."/>
            <person name="Viragh M."/>
            <person name="Koriabine M."/>
            <person name="Yan M."/>
            <person name="Riley R."/>
            <person name="Champramary S."/>
            <person name="Plett K.L."/>
            <person name="Tsai I.J."/>
            <person name="Slot J."/>
            <person name="Sipos G."/>
            <person name="Plett J."/>
            <person name="Nagy L.G."/>
            <person name="Grigoriev I.V."/>
        </authorList>
    </citation>
    <scope>NUCLEOTIDE SEQUENCE</scope>
    <source>
        <strain evidence="3">HWK02</strain>
    </source>
</reference>
<feature type="transmembrane region" description="Helical" evidence="2">
    <location>
        <begin position="485"/>
        <end position="506"/>
    </location>
</feature>
<sequence length="527" mass="58874">MSALPSNTLGTLKIDDYPRPKVRFLPPENSGITIMGVMIPVSSDYLLGIGPDYTLFQIIRNHHEVNILGPPLASGVTAEEGCSIQLELIETLLDTVPFDKINQATLYITGDGRARLIPQICTIIPKILFISGVRCIEDSELKVTSWLYVGWKLALLDGIPVEVIYAFDDETAYVVRNRVEAMRQLLPLDLTTPLKAFLVSDGAIYGVVTQIEDAQPMSYADRTLVHAAFAKLQERHIYLTEADYDPQDIVIVGDKVRFILEITGNWTRHAFEFDPKIHDQKTLLDARKTHWQVAEQLFEKLAPGTEIRELWAPSDFTTLPDEAYNILNLVFSPEKPLSILAFMMSITSLSDNTTFLSKKKRLEGSSQVTGTNRSVAESSSSLNETCHLSPSDESIDSSIVRDRPLNLSKRSSATRPSAFLHNYLGIPTPLFFLILLDSVEGLTPNHLLQFAPLYHSRLMVLTLLGFNLAMVGWKKSYDRFSAYSTSVSSLQCVLVSLIFLIELIFFPMTFTMYKAREGAGDAGSRLV</sequence>
<dbReference type="AlphaFoldDB" id="A0AA39ULK1"/>
<gene>
    <name evidence="3" type="ORF">EDD18DRAFT_367789</name>
</gene>
<evidence type="ECO:0000313" key="4">
    <source>
        <dbReference type="Proteomes" id="UP001175228"/>
    </source>
</evidence>
<organism evidence="3 4">
    <name type="scientific">Armillaria luteobubalina</name>
    <dbReference type="NCBI Taxonomy" id="153913"/>
    <lineage>
        <taxon>Eukaryota</taxon>
        <taxon>Fungi</taxon>
        <taxon>Dikarya</taxon>
        <taxon>Basidiomycota</taxon>
        <taxon>Agaricomycotina</taxon>
        <taxon>Agaricomycetes</taxon>
        <taxon>Agaricomycetidae</taxon>
        <taxon>Agaricales</taxon>
        <taxon>Marasmiineae</taxon>
        <taxon>Physalacriaceae</taxon>
        <taxon>Armillaria</taxon>
    </lineage>
</organism>
<dbReference type="Proteomes" id="UP001175228">
    <property type="component" value="Unassembled WGS sequence"/>
</dbReference>
<comment type="caution">
    <text evidence="3">The sequence shown here is derived from an EMBL/GenBank/DDBJ whole genome shotgun (WGS) entry which is preliminary data.</text>
</comment>
<keyword evidence="2" id="KW-0472">Membrane</keyword>
<name>A0AA39ULK1_9AGAR</name>
<evidence type="ECO:0000313" key="3">
    <source>
        <dbReference type="EMBL" id="KAK0494352.1"/>
    </source>
</evidence>
<keyword evidence="2" id="KW-1133">Transmembrane helix</keyword>
<protein>
    <submittedName>
        <fullName evidence="3">Uncharacterized protein</fullName>
    </submittedName>
</protein>
<keyword evidence="4" id="KW-1185">Reference proteome</keyword>
<feature type="compositionally biased region" description="Polar residues" evidence="1">
    <location>
        <begin position="366"/>
        <end position="392"/>
    </location>
</feature>
<evidence type="ECO:0000256" key="1">
    <source>
        <dbReference type="SAM" id="MobiDB-lite"/>
    </source>
</evidence>
<feature type="transmembrane region" description="Helical" evidence="2">
    <location>
        <begin position="456"/>
        <end position="473"/>
    </location>
</feature>